<dbReference type="RefSeq" id="WP_210090102.1">
    <property type="nucleotide sequence ID" value="NZ_JAGGKG010000016.1"/>
</dbReference>
<dbReference type="PROSITE" id="PS00041">
    <property type="entry name" value="HTH_ARAC_FAMILY_1"/>
    <property type="match status" value="1"/>
</dbReference>
<dbReference type="SUPFAM" id="SSF46689">
    <property type="entry name" value="Homeodomain-like"/>
    <property type="match status" value="2"/>
</dbReference>
<dbReference type="Gene3D" id="3.20.80.10">
    <property type="entry name" value="Regulatory factor, effector binding domain"/>
    <property type="match status" value="1"/>
</dbReference>
<dbReference type="InterPro" id="IPR018060">
    <property type="entry name" value="HTH_AraC"/>
</dbReference>
<evidence type="ECO:0000256" key="3">
    <source>
        <dbReference type="ARBA" id="ARBA00023163"/>
    </source>
</evidence>
<sequence>MDYFSSIQKCVDYVDKHLDQEVDIDKVISQAHMSKFHFHRLFKAIVGITIHDYIKRRKLSEAAEHLYHSNDNVLMTAVLYGFHSQEVFTRNFKKLFGYPPAQFKKLNPSNWRVNKTNKINIDALRMDIKAFNGKVVPQEKVEYIRNLTLVGIERITTNDEGLTVIGAMQNFMCVAKRVPHKVNDTIYRLCYELDPLQDNQEKPLYRELIAVAVTEVTQVPDGMTIKCIEAAKVITYSHKGKLFTKEQNKIIDTYQFLYRYRIPYAEYELTSELLLERYGSDFKGLDHEDSVLKISFSIK</sequence>
<reference evidence="5 6" key="1">
    <citation type="submission" date="2021-03" db="EMBL/GenBank/DDBJ databases">
        <title>Genomic Encyclopedia of Type Strains, Phase IV (KMG-IV): sequencing the most valuable type-strain genomes for metagenomic binning, comparative biology and taxonomic classification.</title>
        <authorList>
            <person name="Goeker M."/>
        </authorList>
    </citation>
    <scope>NUCLEOTIDE SEQUENCE [LARGE SCALE GENOMIC DNA]</scope>
    <source>
        <strain evidence="5 6">DSM 14349</strain>
    </source>
</reference>
<dbReference type="SMART" id="SM00342">
    <property type="entry name" value="HTH_ARAC"/>
    <property type="match status" value="1"/>
</dbReference>
<dbReference type="Pfam" id="PF06445">
    <property type="entry name" value="GyrI-like"/>
    <property type="match status" value="1"/>
</dbReference>
<evidence type="ECO:0000256" key="1">
    <source>
        <dbReference type="ARBA" id="ARBA00023015"/>
    </source>
</evidence>
<keyword evidence="6" id="KW-1185">Reference proteome</keyword>
<feature type="domain" description="HTH araC/xylS-type" evidence="4">
    <location>
        <begin position="8"/>
        <end position="106"/>
    </location>
</feature>
<dbReference type="InterPro" id="IPR010499">
    <property type="entry name" value="AraC_E-bd"/>
</dbReference>
<dbReference type="PANTHER" id="PTHR47504">
    <property type="entry name" value="RIGHT ORIGIN-BINDING PROTEIN"/>
    <property type="match status" value="1"/>
</dbReference>
<dbReference type="SUPFAM" id="SSF55136">
    <property type="entry name" value="Probable bacterial effector-binding domain"/>
    <property type="match status" value="1"/>
</dbReference>
<name>A0ABS4FV97_9BACL</name>
<gene>
    <name evidence="5" type="ORF">J2Z32_003163</name>
</gene>
<evidence type="ECO:0000259" key="4">
    <source>
        <dbReference type="PROSITE" id="PS01124"/>
    </source>
</evidence>
<dbReference type="EMBL" id="JAGGKG010000016">
    <property type="protein sequence ID" value="MBP1906501.1"/>
    <property type="molecule type" value="Genomic_DNA"/>
</dbReference>
<evidence type="ECO:0000313" key="6">
    <source>
        <dbReference type="Proteomes" id="UP001519272"/>
    </source>
</evidence>
<dbReference type="PANTHER" id="PTHR47504:SF5">
    <property type="entry name" value="RIGHT ORIGIN-BINDING PROTEIN"/>
    <property type="match status" value="1"/>
</dbReference>
<dbReference type="SMART" id="SM00871">
    <property type="entry name" value="AraC_E_bind"/>
    <property type="match status" value="1"/>
</dbReference>
<evidence type="ECO:0000313" key="5">
    <source>
        <dbReference type="EMBL" id="MBP1906501.1"/>
    </source>
</evidence>
<dbReference type="InterPro" id="IPR011256">
    <property type="entry name" value="Reg_factor_effector_dom_sf"/>
</dbReference>
<organism evidence="5 6">
    <name type="scientific">Paenibacillus turicensis</name>
    <dbReference type="NCBI Taxonomy" id="160487"/>
    <lineage>
        <taxon>Bacteria</taxon>
        <taxon>Bacillati</taxon>
        <taxon>Bacillota</taxon>
        <taxon>Bacilli</taxon>
        <taxon>Bacillales</taxon>
        <taxon>Paenibacillaceae</taxon>
        <taxon>Paenibacillus</taxon>
    </lineage>
</organism>
<keyword evidence="1" id="KW-0805">Transcription regulation</keyword>
<keyword evidence="3" id="KW-0804">Transcription</keyword>
<dbReference type="PROSITE" id="PS01124">
    <property type="entry name" value="HTH_ARAC_FAMILY_2"/>
    <property type="match status" value="1"/>
</dbReference>
<proteinExistence type="predicted"/>
<dbReference type="InterPro" id="IPR029442">
    <property type="entry name" value="GyrI-like"/>
</dbReference>
<dbReference type="InterPro" id="IPR050959">
    <property type="entry name" value="MarA-like"/>
</dbReference>
<dbReference type="Proteomes" id="UP001519272">
    <property type="component" value="Unassembled WGS sequence"/>
</dbReference>
<evidence type="ECO:0000256" key="2">
    <source>
        <dbReference type="ARBA" id="ARBA00023125"/>
    </source>
</evidence>
<dbReference type="InterPro" id="IPR018062">
    <property type="entry name" value="HTH_AraC-typ_CS"/>
</dbReference>
<keyword evidence="2" id="KW-0238">DNA-binding</keyword>
<dbReference type="InterPro" id="IPR009057">
    <property type="entry name" value="Homeodomain-like_sf"/>
</dbReference>
<dbReference type="Pfam" id="PF12833">
    <property type="entry name" value="HTH_18"/>
    <property type="match status" value="1"/>
</dbReference>
<dbReference type="Gene3D" id="1.10.10.60">
    <property type="entry name" value="Homeodomain-like"/>
    <property type="match status" value="2"/>
</dbReference>
<protein>
    <submittedName>
        <fullName evidence="5">AraC family transcriptional regulator</fullName>
    </submittedName>
</protein>
<accession>A0ABS4FV97</accession>
<comment type="caution">
    <text evidence="5">The sequence shown here is derived from an EMBL/GenBank/DDBJ whole genome shotgun (WGS) entry which is preliminary data.</text>
</comment>